<evidence type="ECO:0000313" key="2">
    <source>
        <dbReference type="Ensembl" id="ENSPCOP00000027504.1"/>
    </source>
</evidence>
<dbReference type="InterPro" id="IPR052247">
    <property type="entry name" value="Meiotic_Crossover_Helicase"/>
</dbReference>
<dbReference type="GO" id="GO:0003676">
    <property type="term" value="F:nucleic acid binding"/>
    <property type="evidence" value="ECO:0007669"/>
    <property type="project" value="InterPro"/>
</dbReference>
<feature type="domain" description="DEAD/DEAH-box helicase" evidence="1">
    <location>
        <begin position="294"/>
        <end position="412"/>
    </location>
</feature>
<dbReference type="SUPFAM" id="SSF52540">
    <property type="entry name" value="P-loop containing nucleoside triphosphate hydrolases"/>
    <property type="match status" value="1"/>
</dbReference>
<proteinExistence type="predicted"/>
<evidence type="ECO:0000313" key="3">
    <source>
        <dbReference type="Proteomes" id="UP000233160"/>
    </source>
</evidence>
<dbReference type="STRING" id="379532.ENSPCOP00000027504"/>
<keyword evidence="3" id="KW-1185">Reference proteome</keyword>
<dbReference type="AlphaFoldDB" id="A0A2K6GMR2"/>
<sequence length="414" mass="46769">MLKSNNCLFSLENWFFEKPGEVENYPDNEKSLDWFLPPAPLISEIPDTQELEEEIESHELLRQEQRPKMLTPNLKITKEDTNYISPTQKIQFAFPSNKYEKDDLNLGGVVNNDLSHVADKPTYSSCQKHKNHFGSEIAPEQNVPDDTKLVNFAEDKGESISAFRKRLFKICDDIHGSAYSNDSANLESHVGSVKIVQTEMNKGKSRNYSNSKQKPQYSANVFIANDAFSASEVGETIFKAPSFSVSLQPHDIQGVTENGLGSLKAVTEIPAKFRSIFKEFPYFNYIQSKAFDDVMAPIKALCSQRFDDWKEKFGPIGLNCKELTGDTVMDDLFEIQHAHIIMTTPWKTLIFKRKDVNTIVHVVKDENRGPTLEVVVSRMKTVQSVSQSLKNISTIIPMRFVAVSATIPNAEDVS</sequence>
<dbReference type="InterPro" id="IPR027417">
    <property type="entry name" value="P-loop_NTPase"/>
</dbReference>
<dbReference type="InterPro" id="IPR011545">
    <property type="entry name" value="DEAD/DEAH_box_helicase_dom"/>
</dbReference>
<reference evidence="2" key="2">
    <citation type="submission" date="2025-09" db="UniProtKB">
        <authorList>
            <consortium name="Ensembl"/>
        </authorList>
    </citation>
    <scope>IDENTIFICATION</scope>
</reference>
<dbReference type="GO" id="GO:0005524">
    <property type="term" value="F:ATP binding"/>
    <property type="evidence" value="ECO:0007669"/>
    <property type="project" value="InterPro"/>
</dbReference>
<dbReference type="OMA" id="QKPQYSA"/>
<accession>A0A2K6GMR2</accession>
<dbReference type="PANTHER" id="PTHR47835:SF3">
    <property type="entry name" value="HELICASE FOR MEIOSIS 1"/>
    <property type="match status" value="1"/>
</dbReference>
<protein>
    <recommendedName>
        <fullName evidence="1">DEAD/DEAH-box helicase domain-containing protein</fullName>
    </recommendedName>
</protein>
<dbReference type="GO" id="GO:0016787">
    <property type="term" value="F:hydrolase activity"/>
    <property type="evidence" value="ECO:0007669"/>
    <property type="project" value="UniProtKB-KW"/>
</dbReference>
<reference evidence="2" key="1">
    <citation type="submission" date="2025-08" db="UniProtKB">
        <authorList>
            <consortium name="Ensembl"/>
        </authorList>
    </citation>
    <scope>IDENTIFICATION</scope>
</reference>
<dbReference type="Gene3D" id="3.40.50.300">
    <property type="entry name" value="P-loop containing nucleotide triphosphate hydrolases"/>
    <property type="match status" value="1"/>
</dbReference>
<organism evidence="2 3">
    <name type="scientific">Propithecus coquereli</name>
    <name type="common">Coquerel's sifaka</name>
    <name type="synonym">Propithecus verreauxi coquereli</name>
    <dbReference type="NCBI Taxonomy" id="379532"/>
    <lineage>
        <taxon>Eukaryota</taxon>
        <taxon>Metazoa</taxon>
        <taxon>Chordata</taxon>
        <taxon>Craniata</taxon>
        <taxon>Vertebrata</taxon>
        <taxon>Euteleostomi</taxon>
        <taxon>Mammalia</taxon>
        <taxon>Eutheria</taxon>
        <taxon>Euarchontoglires</taxon>
        <taxon>Primates</taxon>
        <taxon>Strepsirrhini</taxon>
        <taxon>Lemuriformes</taxon>
        <taxon>Indriidae</taxon>
        <taxon>Propithecus</taxon>
    </lineage>
</organism>
<dbReference type="PANTHER" id="PTHR47835">
    <property type="entry name" value="HFM1, ATP DEPENDENT DNA HELICASE HOMOLOG"/>
    <property type="match status" value="1"/>
</dbReference>
<dbReference type="Pfam" id="PF00270">
    <property type="entry name" value="DEAD"/>
    <property type="match status" value="1"/>
</dbReference>
<dbReference type="Ensembl" id="ENSPCOT00000038329.1">
    <property type="protein sequence ID" value="ENSPCOP00000027504.1"/>
    <property type="gene ID" value="ENSPCOG00000026252.1"/>
</dbReference>
<name>A0A2K6GMR2_PROCO</name>
<dbReference type="GeneTree" id="ENSGT00550000074822"/>
<dbReference type="GO" id="GO:0043138">
    <property type="term" value="F:3'-5' DNA helicase activity"/>
    <property type="evidence" value="ECO:0007669"/>
    <property type="project" value="UniProtKB-EC"/>
</dbReference>
<dbReference type="Proteomes" id="UP000233160">
    <property type="component" value="Unassembled WGS sequence"/>
</dbReference>
<evidence type="ECO:0000259" key="1">
    <source>
        <dbReference type="Pfam" id="PF00270"/>
    </source>
</evidence>